<sequence length="257" mass="27595">MDIVDTSALVPSQTVRRPMHETPMAKRYGLTMIPALAAVLASPAHAQGFDGVGPLREGGVALVVLLAMSVIALWVVIERVRHVRRKFVVPEGLARRADALWQEGKLDQAETLLASHSSTLSRMLHYMLAYRSLDLVSVTKGVEDIASIELREHLRRIYPLAIIATVAPIVGLLGTVAGMIEAFHALALNGPIDPALLASGISKALVNTAAGLCVALPALAFYHGFKYRITAFGLELERQAGALLRTHFVRTTAGATP</sequence>
<keyword evidence="4 7" id="KW-1133">Transmembrane helix</keyword>
<evidence type="ECO:0000256" key="2">
    <source>
        <dbReference type="ARBA" id="ARBA00022475"/>
    </source>
</evidence>
<name>A0A4Y5YZB8_9GAMM</name>
<feature type="transmembrane region" description="Helical" evidence="7">
    <location>
        <begin position="200"/>
        <end position="222"/>
    </location>
</feature>
<comment type="subcellular location">
    <subcellularLocation>
        <location evidence="1">Cell membrane</location>
        <topology evidence="1">Multi-pass membrane protein</topology>
    </subcellularLocation>
    <subcellularLocation>
        <location evidence="6">Membrane</location>
        <topology evidence="6">Multi-pass membrane protein</topology>
    </subcellularLocation>
</comment>
<feature type="transmembrane region" description="Helical" evidence="7">
    <location>
        <begin position="28"/>
        <end position="46"/>
    </location>
</feature>
<dbReference type="GO" id="GO:0017038">
    <property type="term" value="P:protein import"/>
    <property type="evidence" value="ECO:0007669"/>
    <property type="project" value="TreeGrafter"/>
</dbReference>
<keyword evidence="6" id="KW-0653">Protein transport</keyword>
<organism evidence="9 10">
    <name type="scientific">Luteibacter pinisoli</name>
    <dbReference type="NCBI Taxonomy" id="2589080"/>
    <lineage>
        <taxon>Bacteria</taxon>
        <taxon>Pseudomonadati</taxon>
        <taxon>Pseudomonadota</taxon>
        <taxon>Gammaproteobacteria</taxon>
        <taxon>Lysobacterales</taxon>
        <taxon>Rhodanobacteraceae</taxon>
        <taxon>Luteibacter</taxon>
    </lineage>
</organism>
<feature type="domain" description="MotA/TolQ/ExbB proton channel" evidence="8">
    <location>
        <begin position="139"/>
        <end position="234"/>
    </location>
</feature>
<evidence type="ECO:0000256" key="3">
    <source>
        <dbReference type="ARBA" id="ARBA00022692"/>
    </source>
</evidence>
<keyword evidence="3 7" id="KW-0812">Transmembrane</keyword>
<proteinExistence type="inferred from homology"/>
<gene>
    <name evidence="9" type="ORF">FIV34_01275</name>
</gene>
<evidence type="ECO:0000256" key="6">
    <source>
        <dbReference type="RuleBase" id="RU004057"/>
    </source>
</evidence>
<feature type="transmembrane region" description="Helical" evidence="7">
    <location>
        <begin position="58"/>
        <end position="77"/>
    </location>
</feature>
<dbReference type="Pfam" id="PF01618">
    <property type="entry name" value="MotA_ExbB"/>
    <property type="match status" value="1"/>
</dbReference>
<evidence type="ECO:0000256" key="5">
    <source>
        <dbReference type="ARBA" id="ARBA00023136"/>
    </source>
</evidence>
<evidence type="ECO:0000256" key="1">
    <source>
        <dbReference type="ARBA" id="ARBA00004651"/>
    </source>
</evidence>
<dbReference type="PANTHER" id="PTHR30625:SF11">
    <property type="entry name" value="MOTA_TOLQ_EXBB PROTON CHANNEL DOMAIN-CONTAINING PROTEIN"/>
    <property type="match status" value="1"/>
</dbReference>
<evidence type="ECO:0000259" key="8">
    <source>
        <dbReference type="Pfam" id="PF01618"/>
    </source>
</evidence>
<dbReference type="OrthoDB" id="4045at2"/>
<evidence type="ECO:0000313" key="10">
    <source>
        <dbReference type="Proteomes" id="UP000316093"/>
    </source>
</evidence>
<dbReference type="InterPro" id="IPR002898">
    <property type="entry name" value="MotA_ExbB_proton_chnl"/>
</dbReference>
<keyword evidence="10" id="KW-1185">Reference proteome</keyword>
<feature type="transmembrane region" description="Helical" evidence="7">
    <location>
        <begin position="157"/>
        <end position="180"/>
    </location>
</feature>
<dbReference type="EMBL" id="CP041046">
    <property type="protein sequence ID" value="QDE37926.1"/>
    <property type="molecule type" value="Genomic_DNA"/>
</dbReference>
<dbReference type="Proteomes" id="UP000316093">
    <property type="component" value="Chromosome"/>
</dbReference>
<evidence type="ECO:0000256" key="4">
    <source>
        <dbReference type="ARBA" id="ARBA00022989"/>
    </source>
</evidence>
<evidence type="ECO:0000256" key="7">
    <source>
        <dbReference type="SAM" id="Phobius"/>
    </source>
</evidence>
<dbReference type="PANTHER" id="PTHR30625">
    <property type="entry name" value="PROTEIN TOLQ"/>
    <property type="match status" value="1"/>
</dbReference>
<keyword evidence="2" id="KW-1003">Cell membrane</keyword>
<dbReference type="KEGG" id="lpy:FIV34_01275"/>
<protein>
    <submittedName>
        <fullName evidence="9">MotA/TolQ/ExbB proton channel family protein</fullName>
    </submittedName>
</protein>
<dbReference type="InterPro" id="IPR050790">
    <property type="entry name" value="ExbB/TolQ_transport"/>
</dbReference>
<comment type="similarity">
    <text evidence="6">Belongs to the exbB/tolQ family.</text>
</comment>
<evidence type="ECO:0000313" key="9">
    <source>
        <dbReference type="EMBL" id="QDE37926.1"/>
    </source>
</evidence>
<keyword evidence="5 7" id="KW-0472">Membrane</keyword>
<dbReference type="AlphaFoldDB" id="A0A4Y5YZB8"/>
<reference evidence="9 10" key="1">
    <citation type="submission" date="2019-06" db="EMBL/GenBank/DDBJ databases">
        <title>A complete genome sequence for Luteibacter pinisoli MAH-14.</title>
        <authorList>
            <person name="Baltrus D.A."/>
        </authorList>
    </citation>
    <scope>NUCLEOTIDE SEQUENCE [LARGE SCALE GENOMIC DNA]</scope>
    <source>
        <strain evidence="9 10">MAH-14</strain>
    </source>
</reference>
<accession>A0A4Y5YZB8</accession>
<keyword evidence="6" id="KW-0813">Transport</keyword>
<dbReference type="GO" id="GO:0005886">
    <property type="term" value="C:plasma membrane"/>
    <property type="evidence" value="ECO:0007669"/>
    <property type="project" value="UniProtKB-SubCell"/>
</dbReference>